<keyword evidence="4" id="KW-1185">Reference proteome</keyword>
<proteinExistence type="predicted"/>
<feature type="transmembrane region" description="Helical" evidence="2">
    <location>
        <begin position="20"/>
        <end position="37"/>
    </location>
</feature>
<dbReference type="RefSeq" id="WP_166914310.1">
    <property type="nucleotide sequence ID" value="NZ_CP050253.1"/>
</dbReference>
<name>A0A6G9I8F7_9GAMM</name>
<evidence type="ECO:0000313" key="4">
    <source>
        <dbReference type="Proteomes" id="UP000501168"/>
    </source>
</evidence>
<evidence type="ECO:0000313" key="3">
    <source>
        <dbReference type="EMBL" id="QIQ20495.1"/>
    </source>
</evidence>
<evidence type="ECO:0000256" key="2">
    <source>
        <dbReference type="SAM" id="Phobius"/>
    </source>
</evidence>
<gene>
    <name evidence="3" type="ORF">IPMB12_01630</name>
</gene>
<protein>
    <submittedName>
        <fullName evidence="3">Uncharacterized protein</fullName>
    </submittedName>
</protein>
<dbReference type="InParanoid" id="A0A6G9I8F7"/>
<sequence>MKSDRGSLVSTPNQSSQKPMLIVIALIVIGVTGYLAAMDWMEQDNASEQAEQIAAITPGTNNSTNTTARVTSEAPTRPLTNAPQVADPAPDMRTSTPTTTQNKPTAQTTDPYPRTVYLYHPNADKTYNIVKATFITQSLEPNDAKLVTLIKNSDGSFSAIDNSTNRRIPNVKDLTAQQNYYTPKTLYADSNNLILLTKQIGGTGSAFVIRKVNTFNGNVEWTLNGDKFDDFNALTIQARLHKNMTLLNISKQNYLVDAKGQLTKTSIAF</sequence>
<keyword evidence="2" id="KW-0472">Membrane</keyword>
<feature type="region of interest" description="Disordered" evidence="1">
    <location>
        <begin position="58"/>
        <end position="114"/>
    </location>
</feature>
<keyword evidence="2" id="KW-0812">Transmembrane</keyword>
<evidence type="ECO:0000256" key="1">
    <source>
        <dbReference type="SAM" id="MobiDB-lite"/>
    </source>
</evidence>
<accession>A0A6G9I8F7</accession>
<dbReference type="Proteomes" id="UP000501168">
    <property type="component" value="Chromosome"/>
</dbReference>
<dbReference type="KEGG" id="orb:IPMB12_01630"/>
<organism evidence="3 4">
    <name type="scientific">Zophobihabitans entericus</name>
    <dbReference type="NCBI Taxonomy" id="1635327"/>
    <lineage>
        <taxon>Bacteria</taxon>
        <taxon>Pseudomonadati</taxon>
        <taxon>Pseudomonadota</taxon>
        <taxon>Gammaproteobacteria</taxon>
        <taxon>Orbales</taxon>
        <taxon>Orbaceae</taxon>
        <taxon>Zophobihabitans</taxon>
    </lineage>
</organism>
<keyword evidence="2" id="KW-1133">Transmembrane helix</keyword>
<dbReference type="AlphaFoldDB" id="A0A6G9I8F7"/>
<reference evidence="3 4" key="1">
    <citation type="submission" date="2020-03" db="EMBL/GenBank/DDBJ databases">
        <title>Complete genome sequence of Orbus sp. IPMB12 (BCRC 80908).</title>
        <authorList>
            <person name="Lo W.-S."/>
            <person name="Chang T.-H."/>
            <person name="Kuo C.-H."/>
        </authorList>
    </citation>
    <scope>NUCLEOTIDE SEQUENCE [LARGE SCALE GENOMIC DNA]</scope>
    <source>
        <strain evidence="3 4">IPMB12</strain>
    </source>
</reference>
<dbReference type="EMBL" id="CP050253">
    <property type="protein sequence ID" value="QIQ20495.1"/>
    <property type="molecule type" value="Genomic_DNA"/>
</dbReference>
<feature type="compositionally biased region" description="Low complexity" evidence="1">
    <location>
        <begin position="94"/>
        <end position="109"/>
    </location>
</feature>
<feature type="compositionally biased region" description="Polar residues" evidence="1">
    <location>
        <begin position="58"/>
        <end position="83"/>
    </location>
</feature>